<dbReference type="EMBL" id="JAAQHG020000010">
    <property type="protein sequence ID" value="KAL1587565.1"/>
    <property type="molecule type" value="Genomic_DNA"/>
</dbReference>
<dbReference type="Gene3D" id="1.10.10.60">
    <property type="entry name" value="Homeodomain-like"/>
    <property type="match status" value="1"/>
</dbReference>
<dbReference type="GeneID" id="96005220"/>
<feature type="region of interest" description="Disordered" evidence="1">
    <location>
        <begin position="178"/>
        <end position="248"/>
    </location>
</feature>
<protein>
    <recommendedName>
        <fullName evidence="2">Myb-like domain-containing protein</fullName>
    </recommendedName>
</protein>
<dbReference type="PROSITE" id="PS50090">
    <property type="entry name" value="MYB_LIKE"/>
    <property type="match status" value="1"/>
</dbReference>
<organism evidence="3 4">
    <name type="scientific">Cladosporium halotolerans</name>
    <dbReference type="NCBI Taxonomy" id="1052096"/>
    <lineage>
        <taxon>Eukaryota</taxon>
        <taxon>Fungi</taxon>
        <taxon>Dikarya</taxon>
        <taxon>Ascomycota</taxon>
        <taxon>Pezizomycotina</taxon>
        <taxon>Dothideomycetes</taxon>
        <taxon>Dothideomycetidae</taxon>
        <taxon>Cladosporiales</taxon>
        <taxon>Cladosporiaceae</taxon>
        <taxon>Cladosporium</taxon>
    </lineage>
</organism>
<reference evidence="3 4" key="1">
    <citation type="journal article" date="2020" name="Microbiol. Resour. Announc.">
        <title>Draft Genome Sequence of a Cladosporium Species Isolated from the Mesophotic Ascidian Didemnum maculosum.</title>
        <authorList>
            <person name="Gioti A."/>
            <person name="Siaperas R."/>
            <person name="Nikolaivits E."/>
            <person name="Le Goff G."/>
            <person name="Ouazzani J."/>
            <person name="Kotoulas G."/>
            <person name="Topakas E."/>
        </authorList>
    </citation>
    <scope>NUCLEOTIDE SEQUENCE [LARGE SCALE GENOMIC DNA]</scope>
    <source>
        <strain evidence="3 4">TM138-S3</strain>
    </source>
</reference>
<dbReference type="SUPFAM" id="SSF46689">
    <property type="entry name" value="Homeodomain-like"/>
    <property type="match status" value="1"/>
</dbReference>
<evidence type="ECO:0000313" key="4">
    <source>
        <dbReference type="Proteomes" id="UP000803884"/>
    </source>
</evidence>
<dbReference type="CDD" id="cd00167">
    <property type="entry name" value="SANT"/>
    <property type="match status" value="1"/>
</dbReference>
<keyword evidence="4" id="KW-1185">Reference proteome</keyword>
<comment type="caution">
    <text evidence="3">The sequence shown here is derived from an EMBL/GenBank/DDBJ whole genome shotgun (WGS) entry which is preliminary data.</text>
</comment>
<feature type="region of interest" description="Disordered" evidence="1">
    <location>
        <begin position="1"/>
        <end position="34"/>
    </location>
</feature>
<gene>
    <name evidence="3" type="ORF">WHR41_03776</name>
</gene>
<feature type="region of interest" description="Disordered" evidence="1">
    <location>
        <begin position="289"/>
        <end position="320"/>
    </location>
</feature>
<dbReference type="InterPro" id="IPR001005">
    <property type="entry name" value="SANT/Myb"/>
</dbReference>
<dbReference type="RefSeq" id="XP_069230670.1">
    <property type="nucleotide sequence ID" value="XM_069372382.1"/>
</dbReference>
<sequence>MPLFNELPIMPKEPRAPTSFSVESTTAPYPQATGTNTQRNAAIWTTSDDEILLRARASGLNWQPIASKHFPNKTANACRKRHERLIERRHVDDWDNRKLELLAQEYLACRKEMWEVLAARLGERWNVVEAKCMEKGLKTLQITARTASRKAAADQNQAFCEDRVISDHNSDSGIVLCSGSEPDMEVEESVPPSRHGASASWSASYSRQHHHLNQEHIRSRSLPLPLPQLPQYQPPPPRTSKLDRQGMARPGAIAEEEAATQFGAANLQRPAFFIQRYSPETQQRISIQSVLSPAEPSDGSSGHETSMHYGHDMREREHRR</sequence>
<dbReference type="InterPro" id="IPR009057">
    <property type="entry name" value="Homeodomain-like_sf"/>
</dbReference>
<evidence type="ECO:0000256" key="1">
    <source>
        <dbReference type="SAM" id="MobiDB-lite"/>
    </source>
</evidence>
<proteinExistence type="predicted"/>
<feature type="compositionally biased region" description="Polar residues" evidence="1">
    <location>
        <begin position="18"/>
        <end position="34"/>
    </location>
</feature>
<feature type="compositionally biased region" description="Pro residues" evidence="1">
    <location>
        <begin position="224"/>
        <end position="238"/>
    </location>
</feature>
<feature type="domain" description="Myb-like" evidence="2">
    <location>
        <begin position="36"/>
        <end position="86"/>
    </location>
</feature>
<feature type="compositionally biased region" description="Basic and acidic residues" evidence="1">
    <location>
        <begin position="305"/>
        <end position="320"/>
    </location>
</feature>
<dbReference type="Pfam" id="PF13921">
    <property type="entry name" value="Myb_DNA-bind_6"/>
    <property type="match status" value="1"/>
</dbReference>
<accession>A0AB34KRT5</accession>
<dbReference type="Proteomes" id="UP000803884">
    <property type="component" value="Unassembled WGS sequence"/>
</dbReference>
<evidence type="ECO:0000259" key="2">
    <source>
        <dbReference type="PROSITE" id="PS50090"/>
    </source>
</evidence>
<evidence type="ECO:0000313" key="3">
    <source>
        <dbReference type="EMBL" id="KAL1587565.1"/>
    </source>
</evidence>
<dbReference type="AlphaFoldDB" id="A0AB34KRT5"/>
<name>A0AB34KRT5_9PEZI</name>